<keyword evidence="2 7" id="KW-0813">Transport</keyword>
<keyword evidence="6 7" id="KW-0998">Cell outer membrane</keyword>
<gene>
    <name evidence="10" type="ORF">MYF79_27960</name>
</gene>
<dbReference type="InterPro" id="IPR012910">
    <property type="entry name" value="Plug_dom"/>
</dbReference>
<dbReference type="RefSeq" id="WP_247811167.1">
    <property type="nucleotide sequence ID" value="NZ_CP095855.1"/>
</dbReference>
<dbReference type="SUPFAM" id="SSF56935">
    <property type="entry name" value="Porins"/>
    <property type="match status" value="1"/>
</dbReference>
<dbReference type="SUPFAM" id="SSF49464">
    <property type="entry name" value="Carboxypeptidase regulatory domain-like"/>
    <property type="match status" value="1"/>
</dbReference>
<dbReference type="Gene3D" id="2.170.130.10">
    <property type="entry name" value="TonB-dependent receptor, plug domain"/>
    <property type="match status" value="1"/>
</dbReference>
<dbReference type="PROSITE" id="PS52016">
    <property type="entry name" value="TONB_DEPENDENT_REC_3"/>
    <property type="match status" value="1"/>
</dbReference>
<evidence type="ECO:0000256" key="1">
    <source>
        <dbReference type="ARBA" id="ARBA00004571"/>
    </source>
</evidence>
<dbReference type="SMART" id="SM00965">
    <property type="entry name" value="STN"/>
    <property type="match status" value="1"/>
</dbReference>
<evidence type="ECO:0000256" key="4">
    <source>
        <dbReference type="ARBA" id="ARBA00022692"/>
    </source>
</evidence>
<comment type="subcellular location">
    <subcellularLocation>
        <location evidence="1 7">Cell outer membrane</location>
        <topology evidence="1 7">Multi-pass membrane protein</topology>
    </subcellularLocation>
</comment>
<accession>A0ABY4HYW4</accession>
<comment type="similarity">
    <text evidence="7">Belongs to the TonB-dependent receptor family.</text>
</comment>
<reference evidence="10 11" key="1">
    <citation type="submission" date="2022-04" db="EMBL/GenBank/DDBJ databases">
        <title>The arsenic-methylating capacity of Chitinophaga filiformis YT5 during chitin decomposition.</title>
        <authorList>
            <person name="Chen G."/>
            <person name="Liang Y."/>
        </authorList>
    </citation>
    <scope>NUCLEOTIDE SEQUENCE [LARGE SCALE GENOMIC DNA]</scope>
    <source>
        <strain evidence="10 11">YT5</strain>
    </source>
</reference>
<evidence type="ECO:0000256" key="2">
    <source>
        <dbReference type="ARBA" id="ARBA00022448"/>
    </source>
</evidence>
<name>A0ABY4HYW4_CHIFI</name>
<dbReference type="InterPro" id="IPR023997">
    <property type="entry name" value="TonB-dep_OMP_SusC/RagA_CS"/>
</dbReference>
<dbReference type="NCBIfam" id="TIGR04056">
    <property type="entry name" value="OMP_RagA_SusC"/>
    <property type="match status" value="1"/>
</dbReference>
<dbReference type="Gene3D" id="2.60.40.1120">
    <property type="entry name" value="Carboxypeptidase-like, regulatory domain"/>
    <property type="match status" value="1"/>
</dbReference>
<evidence type="ECO:0000256" key="3">
    <source>
        <dbReference type="ARBA" id="ARBA00022452"/>
    </source>
</evidence>
<protein>
    <submittedName>
        <fullName evidence="10">SusC/RagA family TonB-linked outer membrane protein</fullName>
    </submittedName>
</protein>
<organism evidence="10 11">
    <name type="scientific">Chitinophaga filiformis</name>
    <name type="common">Myxococcus filiformis</name>
    <name type="synonym">Flexibacter filiformis</name>
    <dbReference type="NCBI Taxonomy" id="104663"/>
    <lineage>
        <taxon>Bacteria</taxon>
        <taxon>Pseudomonadati</taxon>
        <taxon>Bacteroidota</taxon>
        <taxon>Chitinophagia</taxon>
        <taxon>Chitinophagales</taxon>
        <taxon>Chitinophagaceae</taxon>
        <taxon>Chitinophaga</taxon>
    </lineage>
</organism>
<dbReference type="Proteomes" id="UP000830198">
    <property type="component" value="Chromosome"/>
</dbReference>
<proteinExistence type="inferred from homology"/>
<keyword evidence="5 7" id="KW-0472">Membrane</keyword>
<dbReference type="InterPro" id="IPR011662">
    <property type="entry name" value="Secretin/TonB_short_N"/>
</dbReference>
<keyword evidence="4 7" id="KW-0812">Transmembrane</keyword>
<evidence type="ECO:0000256" key="6">
    <source>
        <dbReference type="ARBA" id="ARBA00023237"/>
    </source>
</evidence>
<dbReference type="Pfam" id="PF13715">
    <property type="entry name" value="CarbopepD_reg_2"/>
    <property type="match status" value="1"/>
</dbReference>
<keyword evidence="11" id="KW-1185">Reference proteome</keyword>
<dbReference type="EMBL" id="CP095855">
    <property type="protein sequence ID" value="UPK68800.1"/>
    <property type="molecule type" value="Genomic_DNA"/>
</dbReference>
<evidence type="ECO:0000256" key="5">
    <source>
        <dbReference type="ARBA" id="ARBA00023136"/>
    </source>
</evidence>
<feature type="transmembrane region" description="Helical" evidence="8">
    <location>
        <begin position="12"/>
        <end position="30"/>
    </location>
</feature>
<dbReference type="InterPro" id="IPR023996">
    <property type="entry name" value="TonB-dep_OMP_SusC/RagA"/>
</dbReference>
<evidence type="ECO:0000313" key="10">
    <source>
        <dbReference type="EMBL" id="UPK68800.1"/>
    </source>
</evidence>
<dbReference type="InterPro" id="IPR039426">
    <property type="entry name" value="TonB-dep_rcpt-like"/>
</dbReference>
<feature type="domain" description="Secretin/TonB short N-terminal" evidence="9">
    <location>
        <begin position="61"/>
        <end position="112"/>
    </location>
</feature>
<keyword evidence="3 7" id="KW-1134">Transmembrane beta strand</keyword>
<dbReference type="NCBIfam" id="TIGR04057">
    <property type="entry name" value="SusC_RagA_signa"/>
    <property type="match status" value="1"/>
</dbReference>
<dbReference type="Pfam" id="PF07715">
    <property type="entry name" value="Plug"/>
    <property type="match status" value="1"/>
</dbReference>
<keyword evidence="8" id="KW-1133">Transmembrane helix</keyword>
<dbReference type="InterPro" id="IPR008969">
    <property type="entry name" value="CarboxyPept-like_regulatory"/>
</dbReference>
<dbReference type="InterPro" id="IPR036942">
    <property type="entry name" value="Beta-barrel_TonB_sf"/>
</dbReference>
<dbReference type="Gene3D" id="2.40.170.20">
    <property type="entry name" value="TonB-dependent receptor, beta-barrel domain"/>
    <property type="match status" value="1"/>
</dbReference>
<sequence>MSHCCRDHIKYGLWVIVLLISPFTVLPVHAQDKNIQRKISLQYENITLADLFNIISRETGYTFFYNNQTVNDRIKISVHESSVSLTQVLEKLLASRGYDWEVRMNRIGIFRKEKAADEDAPAKKNEAPAIRGIVTMPDGTPLEGATINIPGAGKSGTRTNEKGAFYLNNTGADSIVRISYTGFKTRAISIKPAAVLRVVLEPVITDLAVVAVRSNGYQKIPAERATGSFVQVNNQLLNRRVGPTILERLEGVTSGVLFPNKNIPPYSNEAYISIRGRSTILANAQPLIVVDNFPFTGDINLLNPNDIENVTILKDAAAASIWGAFSGNGVIVITTKKGKLHQALKVEANTNVTIGAKPNLFYNPAFLGSSEFIDVEKYLFDKGFYDADLSNDYSYPVISPVVDLLDKKRSGLISAAEADADIDQLKKNDIRRDYKKYFYRNSVSQQYAVNISSGGDKSAYLLSVGYDRILNNKVTDASSRFTINNYSTFHLWDRVELSSGVSFVMNKANMDIGRIAITPAGGKDLYYPYAQLADANGNALPLPKDFRYSFISQLHGDGLLDWTYRPLDELKTIDNAERRYHIRLNPGMKINIVKGLNAEIRYQFEKQIGKTEYYNSTETYYTRNLINLFTQVDANNVTHPIPIGGILEESNRELTSNNYRAQLNFNRTFAGKHNVAAIAGFEQRETVTKENGYIYYGYNKENLSYNNQIDYTRYYDAYRYLGAGGYIPGGGITTRYNNDFISYFGNAAYTLNERYIVSASMRLDQSNIWGVNTNQKGVPLWSAGVGWEVSRERFYKSDWLPYLKIRTTYGYNGNLDPGLYGQLAIIYRNTGNIAGLPQAGIANRPNSRLRWEKIGTLNVGVDFEMRNRMLSGSIEYYRKKGDDLIGEQSIAMQTGTTMFKGNFADMSGGGVDISLTSYNINRRVSWTTDFLFSYNWDKITRYNYFKGIRGAVYSGDGTGSVLIPFVGKPVYGVYSYKWAGLDPHNGDPQGYLAGKVSKDYNAILGSEDESNILYHGSARPTIFGAVRNTVSYRHFTLSVNLAYKLRYYFKRSSILYNSLFSSWSGAHKDYSSRWQRPGDELHTNVPSMTYPGDPSRDYFYQYSSVLVEKGDHIRLQDLRLSYSFNPSLLGKTGIKDIQLYLYANNVGIIWKANKAGLDPDYVMGYPAPRTFSLGCNAKF</sequence>
<evidence type="ECO:0000259" key="9">
    <source>
        <dbReference type="SMART" id="SM00965"/>
    </source>
</evidence>
<evidence type="ECO:0000256" key="7">
    <source>
        <dbReference type="PROSITE-ProRule" id="PRU01360"/>
    </source>
</evidence>
<dbReference type="InterPro" id="IPR037066">
    <property type="entry name" value="Plug_dom_sf"/>
</dbReference>
<evidence type="ECO:0000256" key="8">
    <source>
        <dbReference type="SAM" id="Phobius"/>
    </source>
</evidence>
<evidence type="ECO:0000313" key="11">
    <source>
        <dbReference type="Proteomes" id="UP000830198"/>
    </source>
</evidence>